<sequence>MGLTFKRKDSLEKMFEEFAIEPKEDKKDKPEKEKTTVNFSVNPSPTDKDKK</sequence>
<evidence type="ECO:0000313" key="3">
    <source>
        <dbReference type="Proteomes" id="UP001058273"/>
    </source>
</evidence>
<evidence type="ECO:0000313" key="2">
    <source>
        <dbReference type="EMBL" id="UUV99815.1"/>
    </source>
</evidence>
<dbReference type="InterPro" id="IPR047909">
    <property type="entry name" value="SPJ_0845-like_N"/>
</dbReference>
<name>A0ABY5P1N8_9ENTE</name>
<reference evidence="2" key="1">
    <citation type="submission" date="2022-08" db="EMBL/GenBank/DDBJ databases">
        <title>Genome sequence of Vagococcus luciliae DSM 112651.</title>
        <authorList>
            <person name="Juan G."/>
            <person name="Anja P."/>
            <person name="Rolf D."/>
            <person name="Kampfer P."/>
            <person name="Vilcinskas A."/>
        </authorList>
    </citation>
    <scope>NUCLEOTIDE SEQUENCE</scope>
    <source>
        <strain evidence="2">G314FT</strain>
    </source>
</reference>
<evidence type="ECO:0000256" key="1">
    <source>
        <dbReference type="SAM" id="MobiDB-lite"/>
    </source>
</evidence>
<keyword evidence="3" id="KW-1185">Reference proteome</keyword>
<feature type="compositionally biased region" description="Basic and acidic residues" evidence="1">
    <location>
        <begin position="22"/>
        <end position="35"/>
    </location>
</feature>
<feature type="region of interest" description="Disordered" evidence="1">
    <location>
        <begin position="22"/>
        <end position="51"/>
    </location>
</feature>
<feature type="compositionally biased region" description="Polar residues" evidence="1">
    <location>
        <begin position="36"/>
        <end position="45"/>
    </location>
</feature>
<protein>
    <submittedName>
        <fullName evidence="2">Uncharacterized protein</fullName>
    </submittedName>
</protein>
<accession>A0ABY5P1N8</accession>
<dbReference type="NCBIfam" id="NF040897">
    <property type="entry name" value="SPJ_0845_Nterm"/>
    <property type="match status" value="1"/>
</dbReference>
<dbReference type="RefSeq" id="WP_257701174.1">
    <property type="nucleotide sequence ID" value="NZ_CP102451.1"/>
</dbReference>
<organism evidence="2 3">
    <name type="scientific">Vagococcus luciliae</name>
    <dbReference type="NCBI Taxonomy" id="2920380"/>
    <lineage>
        <taxon>Bacteria</taxon>
        <taxon>Bacillati</taxon>
        <taxon>Bacillota</taxon>
        <taxon>Bacilli</taxon>
        <taxon>Lactobacillales</taxon>
        <taxon>Enterococcaceae</taxon>
        <taxon>Vagococcus</taxon>
    </lineage>
</organism>
<gene>
    <name evidence="2" type="ORF">G314FT_19840</name>
</gene>
<dbReference type="Proteomes" id="UP001058273">
    <property type="component" value="Chromosome"/>
</dbReference>
<reference evidence="2" key="2">
    <citation type="submission" date="2022-08" db="EMBL/GenBank/DDBJ databases">
        <authorList>
            <person name="Poehlein A."/>
            <person name="Guzman J."/>
            <person name="Daniel R."/>
            <person name="Vilcinskas A."/>
        </authorList>
    </citation>
    <scope>NUCLEOTIDE SEQUENCE</scope>
    <source>
        <strain evidence="2">G314FT</strain>
    </source>
</reference>
<dbReference type="EMBL" id="CP102451">
    <property type="protein sequence ID" value="UUV99815.1"/>
    <property type="molecule type" value="Genomic_DNA"/>
</dbReference>
<proteinExistence type="predicted"/>